<accession>A0A6P4FGF5</accession>
<dbReference type="OrthoDB" id="10263316at2759"/>
<organism evidence="2">
    <name type="scientific">Drosophila rhopaloa</name>
    <name type="common">Fruit fly</name>
    <dbReference type="NCBI Taxonomy" id="1041015"/>
    <lineage>
        <taxon>Eukaryota</taxon>
        <taxon>Metazoa</taxon>
        <taxon>Ecdysozoa</taxon>
        <taxon>Arthropoda</taxon>
        <taxon>Hexapoda</taxon>
        <taxon>Insecta</taxon>
        <taxon>Pterygota</taxon>
        <taxon>Neoptera</taxon>
        <taxon>Endopterygota</taxon>
        <taxon>Diptera</taxon>
        <taxon>Brachycera</taxon>
        <taxon>Muscomorpha</taxon>
        <taxon>Ephydroidea</taxon>
        <taxon>Drosophilidae</taxon>
        <taxon>Drosophila</taxon>
        <taxon>Sophophora</taxon>
    </lineage>
</organism>
<name>A0A6P4FGF5_DRORH</name>
<dbReference type="GeneID" id="108050929"/>
<dbReference type="PANTHER" id="PTHR48421:SF1">
    <property type="entry name" value="MYCBP-ASSOCIATED PROTEIN"/>
    <property type="match status" value="1"/>
</dbReference>
<dbReference type="RefSeq" id="XP_016988334.2">
    <property type="nucleotide sequence ID" value="XM_017132845.2"/>
</dbReference>
<dbReference type="AlphaFoldDB" id="A0A6P4FGF5"/>
<dbReference type="InterPro" id="IPR032707">
    <property type="entry name" value="MYCBPAP"/>
</dbReference>
<gene>
    <name evidence="2" type="primary">LOC108050929</name>
</gene>
<evidence type="ECO:0000256" key="1">
    <source>
        <dbReference type="SAM" id="MobiDB-lite"/>
    </source>
</evidence>
<protein>
    <submittedName>
        <fullName evidence="2">Uncharacterized protein LOC108050929</fullName>
    </submittedName>
</protein>
<feature type="region of interest" description="Disordered" evidence="1">
    <location>
        <begin position="656"/>
        <end position="686"/>
    </location>
</feature>
<dbReference type="PANTHER" id="PTHR48421">
    <property type="entry name" value="MYCBP-ASSOCIATED PROTEIN"/>
    <property type="match status" value="1"/>
</dbReference>
<proteinExistence type="predicted"/>
<dbReference type="RefSeq" id="XP_016988334.1">
    <property type="nucleotide sequence ID" value="XM_017132845.1"/>
</dbReference>
<reference evidence="2" key="1">
    <citation type="submission" date="2025-08" db="UniProtKB">
        <authorList>
            <consortium name="RefSeq"/>
        </authorList>
    </citation>
    <scope>IDENTIFICATION</scope>
</reference>
<evidence type="ECO:0000313" key="2">
    <source>
        <dbReference type="RefSeq" id="XP_016988334.1"/>
    </source>
</evidence>
<sequence>MDKDSGQEENPQPTMDGQTFNLTASTMTTMTRKTGESDKFTLANMVSLPSSLSIPTTRSMAQVQANATSPMGKYTERMVEDILNEIFKERRGDFPETSSSCHLAGMPWPREDREPHVDQRLRYWKEVLQERRKMQKRVQRETGKLASEVLFNRRSTLDNRDGQTVKRLLDFADRMQCDRLSAAPVAKLGDLQDPCTCQIIPGLEATPAHPEKVGYKDVEIIGLPDVTKRELLGREALAEKAPPGWLQSEFLDERLEQRFGAIQNVVEFFPDLNALQVEGTAIRKLKRPQRTVLMKADSMRTVTHSDSPPICSEECACESLGATEDQSTGLEPVVVEVGLRVNGVDYIPGETDGIKECFEIVTRFSCNPFQRRIKHVLQLTNIGQQSLSFNWKQSTYYYNRGSLLLAQDNEFYFDMDGFRLRHGETRNLVVLFQPRKVAMTMELWLLQVEPRIFCGRQESLLLRFHGRCCPPADYMAKLLECQCACICKSDALAMDKLTTHLGALAPLVVPPPACCPYDRPLDDREAFNALNPGYNCARFDDLEVLRAFHHRLKKPREPLWDLRLATVKDYILRVEGLVERELVFAEFTDLLAPLLGGASPLTTSTQRDEQKQRSRFIYVRGVICNGIAEWEDLMCNVEDSFFKPELERFYQSLLGESEQEEEDDDVKSGEEPILPRQPKKPSPVTPIDKEKLMEIIGEAELDEEKVRAAVMRNLYRSKYFRDSLYIQTYSHLCNMSEDIVSVIESTEVVPT</sequence>
<dbReference type="Pfam" id="PF14646">
    <property type="entry name" value="MYCBPAP"/>
    <property type="match status" value="1"/>
</dbReference>